<feature type="compositionally biased region" description="Polar residues" evidence="11">
    <location>
        <begin position="355"/>
        <end position="365"/>
    </location>
</feature>
<evidence type="ECO:0000256" key="11">
    <source>
        <dbReference type="SAM" id="MobiDB-lite"/>
    </source>
</evidence>
<feature type="transmembrane region" description="Helical" evidence="10">
    <location>
        <begin position="185"/>
        <end position="208"/>
    </location>
</feature>
<dbReference type="UniPathway" id="UPA00378"/>
<comment type="pathway">
    <text evidence="2">Protein modification; protein glycosylation.</text>
</comment>
<dbReference type="EC" id="2.4.1.-" evidence="10"/>
<feature type="compositionally biased region" description="Low complexity" evidence="11">
    <location>
        <begin position="475"/>
        <end position="490"/>
    </location>
</feature>
<keyword evidence="14" id="KW-1185">Reference proteome</keyword>
<evidence type="ECO:0000256" key="5">
    <source>
        <dbReference type="ARBA" id="ARBA00022679"/>
    </source>
</evidence>
<dbReference type="Pfam" id="PF03901">
    <property type="entry name" value="Glyco_transf_22"/>
    <property type="match status" value="2"/>
</dbReference>
<feature type="transmembrane region" description="Helical" evidence="10">
    <location>
        <begin position="419"/>
        <end position="437"/>
    </location>
</feature>
<feature type="transmembrane region" description="Helical" evidence="10">
    <location>
        <begin position="283"/>
        <end position="302"/>
    </location>
</feature>
<evidence type="ECO:0000256" key="10">
    <source>
        <dbReference type="RuleBase" id="RU363075"/>
    </source>
</evidence>
<comment type="caution">
    <text evidence="13">The sequence shown here is derived from an EMBL/GenBank/DDBJ whole genome shotgun (WGS) entry which is preliminary data.</text>
</comment>
<feature type="signal peptide" evidence="12">
    <location>
        <begin position="1"/>
        <end position="24"/>
    </location>
</feature>
<feature type="chain" id="PRO_5012032450" description="Mannosyltransferase" evidence="12">
    <location>
        <begin position="25"/>
        <end position="757"/>
    </location>
</feature>
<evidence type="ECO:0000256" key="2">
    <source>
        <dbReference type="ARBA" id="ARBA00004922"/>
    </source>
</evidence>
<dbReference type="InterPro" id="IPR005599">
    <property type="entry name" value="GPI_mannosylTrfase"/>
</dbReference>
<evidence type="ECO:0000313" key="14">
    <source>
        <dbReference type="Proteomes" id="UP000192257"/>
    </source>
</evidence>
<organism evidence="13 14">
    <name type="scientific">Trypanosoma theileri</name>
    <dbReference type="NCBI Taxonomy" id="67003"/>
    <lineage>
        <taxon>Eukaryota</taxon>
        <taxon>Discoba</taxon>
        <taxon>Euglenozoa</taxon>
        <taxon>Kinetoplastea</taxon>
        <taxon>Metakinetoplastina</taxon>
        <taxon>Trypanosomatida</taxon>
        <taxon>Trypanosomatidae</taxon>
        <taxon>Trypanosoma</taxon>
    </lineage>
</organism>
<evidence type="ECO:0000256" key="3">
    <source>
        <dbReference type="ARBA" id="ARBA00007063"/>
    </source>
</evidence>
<protein>
    <recommendedName>
        <fullName evidence="10">Mannosyltransferase</fullName>
        <ecNumber evidence="10">2.4.1.-</ecNumber>
    </recommendedName>
</protein>
<name>A0A1X0NM38_9TRYP</name>
<sequence length="757" mass="85852">MWFGGALQMMAAFLLLAFVHYFAAAFLPIADCDETYNFIEPIHQLLYGTGLQTWENCPIYALRSWLFAWIYAAPAFLVKSMPSLRSVDVYFFIRIFHGRVACLGELFFVYSVWVRFSGRTALIALLLLLLNYPIPHAAVSALPTSFVMINNFIALGCWLRTERSHSNEKCEDHFSSSSFRKHLPVFGTVFFVVFSCILGWPFAGLAAFPMAIDLLIRHPIVSVFSLIISLLLIIPPAAAVDMFYYCRPTWSAWNLVRYNLLSGDERGPELYGIEPWYYFIKNLLLNAHFMFLAGVIAPLVILGQSTIQSQTLGIRTRTTRNTINTNKTTTKEEEEEEEEKEKEEERGRGRGGNSMGKNNQDTSISLRKRTPFVSSPINIRVPSVVPISPFSSSAQSTQEQQQQQQQQQLQSRPVSKSRMLLYISPFFLWFTFWLTVPHKEERFMAPVFPFLVLAAALSITQLFFSSGSTPIVETTTTTTGNTDMSTSSTKKTSDRNNWAKTKSSHSRYISSSRFSRLLPAVGWILLLLFGIVSFSRGMAVYHFYAGPQRILYDSYSLLQDAAAQHVQSHTINQNNNNNNNNNNNTTIESQLYTLCIGREWYRFPSSFFLDQRYARVAFIKTTTFSGALPLPYARDDNTATCRCGSPEVNDRNREIAAQYVGDVSAECDAILDSHSPFNPQESRDYPSDVFIHKFSTLPSSQLLLLDVDRTPMWCRVLYYPFGITERCAVWREVDLVTKHPLPTTTTTTTAAAEGISK</sequence>
<keyword evidence="5 13" id="KW-0808">Transferase</keyword>
<dbReference type="GO" id="GO:0005789">
    <property type="term" value="C:endoplasmic reticulum membrane"/>
    <property type="evidence" value="ECO:0007669"/>
    <property type="project" value="UniProtKB-SubCell"/>
</dbReference>
<comment type="similarity">
    <text evidence="3 10">Belongs to the glycosyltransferase 22 family.</text>
</comment>
<dbReference type="EMBL" id="NBCO01000032">
    <property type="protein sequence ID" value="ORC85804.1"/>
    <property type="molecule type" value="Genomic_DNA"/>
</dbReference>
<feature type="transmembrane region" description="Helical" evidence="10">
    <location>
        <begin position="89"/>
        <end position="110"/>
    </location>
</feature>
<feature type="transmembrane region" description="Helical" evidence="10">
    <location>
        <begin position="517"/>
        <end position="544"/>
    </location>
</feature>
<dbReference type="PANTHER" id="PTHR22760">
    <property type="entry name" value="GLYCOSYLTRANSFERASE"/>
    <property type="match status" value="1"/>
</dbReference>
<keyword evidence="9 10" id="KW-0472">Membrane</keyword>
<evidence type="ECO:0000256" key="6">
    <source>
        <dbReference type="ARBA" id="ARBA00022692"/>
    </source>
</evidence>
<dbReference type="RefSeq" id="XP_028879870.1">
    <property type="nucleotide sequence ID" value="XM_029028746.1"/>
</dbReference>
<keyword evidence="8 10" id="KW-1133">Transmembrane helix</keyword>
<dbReference type="GO" id="GO:0006487">
    <property type="term" value="P:protein N-linked glycosylation"/>
    <property type="evidence" value="ECO:0007669"/>
    <property type="project" value="TreeGrafter"/>
</dbReference>
<feature type="transmembrane region" description="Helical" evidence="10">
    <location>
        <begin position="116"/>
        <end position="134"/>
    </location>
</feature>
<feature type="transmembrane region" description="Helical" evidence="10">
    <location>
        <begin position="443"/>
        <end position="464"/>
    </location>
</feature>
<proteinExistence type="inferred from homology"/>
<evidence type="ECO:0000256" key="1">
    <source>
        <dbReference type="ARBA" id="ARBA00004477"/>
    </source>
</evidence>
<feature type="transmembrane region" description="Helical" evidence="10">
    <location>
        <begin position="59"/>
        <end position="77"/>
    </location>
</feature>
<feature type="compositionally biased region" description="Low complexity" evidence="11">
    <location>
        <begin position="318"/>
        <end position="328"/>
    </location>
</feature>
<dbReference type="AlphaFoldDB" id="A0A1X0NM38"/>
<keyword evidence="4 10" id="KW-0328">Glycosyltransferase</keyword>
<feature type="region of interest" description="Disordered" evidence="11">
    <location>
        <begin position="390"/>
        <end position="411"/>
    </location>
</feature>
<keyword evidence="12" id="KW-0732">Signal</keyword>
<reference evidence="13 14" key="1">
    <citation type="submission" date="2017-03" db="EMBL/GenBank/DDBJ databases">
        <title>An alternative strategy for trypanosome survival in the mammalian bloodstream revealed through genome and transcriptome analysis of the ubiquitous bovine parasite Trypanosoma (Megatrypanum) theileri.</title>
        <authorList>
            <person name="Kelly S."/>
            <person name="Ivens A."/>
            <person name="Mott A."/>
            <person name="O'Neill E."/>
            <person name="Emms D."/>
            <person name="Macleod O."/>
            <person name="Voorheis P."/>
            <person name="Matthews J."/>
            <person name="Matthews K."/>
            <person name="Carrington M."/>
        </authorList>
    </citation>
    <scope>NUCLEOTIDE SEQUENCE [LARGE SCALE GENOMIC DNA]</scope>
    <source>
        <strain evidence="13">Edinburgh</strain>
    </source>
</reference>
<dbReference type="PANTHER" id="PTHR22760:SF2">
    <property type="entry name" value="ALPHA-1,2-MANNOSYLTRANSFERASE ALG9"/>
    <property type="match status" value="1"/>
</dbReference>
<evidence type="ECO:0000256" key="4">
    <source>
        <dbReference type="ARBA" id="ARBA00022676"/>
    </source>
</evidence>
<evidence type="ECO:0000256" key="12">
    <source>
        <dbReference type="SAM" id="SignalP"/>
    </source>
</evidence>
<keyword evidence="6 10" id="KW-0812">Transmembrane</keyword>
<dbReference type="GeneID" id="39988526"/>
<dbReference type="GO" id="GO:0000026">
    <property type="term" value="F:alpha-1,2-mannosyltransferase activity"/>
    <property type="evidence" value="ECO:0007669"/>
    <property type="project" value="TreeGrafter"/>
</dbReference>
<evidence type="ECO:0000256" key="7">
    <source>
        <dbReference type="ARBA" id="ARBA00022824"/>
    </source>
</evidence>
<dbReference type="VEuPathDB" id="TriTrypDB:TM35_000321190"/>
<evidence type="ECO:0000256" key="8">
    <source>
        <dbReference type="ARBA" id="ARBA00022989"/>
    </source>
</evidence>
<evidence type="ECO:0000313" key="13">
    <source>
        <dbReference type="EMBL" id="ORC85804.1"/>
    </source>
</evidence>
<feature type="transmembrane region" description="Helical" evidence="10">
    <location>
        <begin position="220"/>
        <end position="245"/>
    </location>
</feature>
<feature type="region of interest" description="Disordered" evidence="11">
    <location>
        <begin position="318"/>
        <end position="365"/>
    </location>
</feature>
<evidence type="ECO:0000256" key="9">
    <source>
        <dbReference type="ARBA" id="ARBA00023136"/>
    </source>
</evidence>
<gene>
    <name evidence="13" type="ORF">TM35_000321190</name>
</gene>
<feature type="region of interest" description="Disordered" evidence="11">
    <location>
        <begin position="475"/>
        <end position="498"/>
    </location>
</feature>
<dbReference type="STRING" id="67003.A0A1X0NM38"/>
<keyword evidence="7 10" id="KW-0256">Endoplasmic reticulum</keyword>
<dbReference type="Proteomes" id="UP000192257">
    <property type="component" value="Unassembled WGS sequence"/>
</dbReference>
<accession>A0A1X0NM38</accession>
<comment type="subcellular location">
    <subcellularLocation>
        <location evidence="1 10">Endoplasmic reticulum membrane</location>
        <topology evidence="1 10">Multi-pass membrane protein</topology>
    </subcellularLocation>
</comment>
<dbReference type="OrthoDB" id="497541at2759"/>
<feature type="compositionally biased region" description="Acidic residues" evidence="11">
    <location>
        <begin position="332"/>
        <end position="342"/>
    </location>
</feature>